<protein>
    <submittedName>
        <fullName evidence="1">Uncharacterized protein</fullName>
    </submittedName>
</protein>
<organism evidence="1 2">
    <name type="scientific">Sporormia fimetaria CBS 119925</name>
    <dbReference type="NCBI Taxonomy" id="1340428"/>
    <lineage>
        <taxon>Eukaryota</taxon>
        <taxon>Fungi</taxon>
        <taxon>Dikarya</taxon>
        <taxon>Ascomycota</taxon>
        <taxon>Pezizomycotina</taxon>
        <taxon>Dothideomycetes</taxon>
        <taxon>Pleosporomycetidae</taxon>
        <taxon>Pleosporales</taxon>
        <taxon>Sporormiaceae</taxon>
        <taxon>Sporormia</taxon>
    </lineage>
</organism>
<evidence type="ECO:0000313" key="1">
    <source>
        <dbReference type="EMBL" id="KAF2748928.1"/>
    </source>
</evidence>
<proteinExistence type="predicted"/>
<name>A0A6A6VEC0_9PLEO</name>
<gene>
    <name evidence="1" type="ORF">M011DRAFT_318945</name>
</gene>
<evidence type="ECO:0000313" key="2">
    <source>
        <dbReference type="Proteomes" id="UP000799440"/>
    </source>
</evidence>
<keyword evidence="2" id="KW-1185">Reference proteome</keyword>
<dbReference type="EMBL" id="MU006567">
    <property type="protein sequence ID" value="KAF2748928.1"/>
    <property type="molecule type" value="Genomic_DNA"/>
</dbReference>
<sequence length="404" mass="44932">MVFRELRIAPGVCPPVHIFTCYSPTSPLNAIKTVPGRASDHVPVASLTSNPFRLTVSATTRNPSKSPKDDMAFSTAHRTKLYMDKIHNLSIPWDSSSKFPSECTSAKVTEHSTLVFLDSRPTDFQHSSSPTLEPDTGLTFRPRKLVCVTTYLGSLHRGDPLTCLPPHTRHIIFSHLLSSYLELQYIEVPDTHDLIFPLFVDFNATWYLEICDLVVRTATFTVGTQAAVFNLLVFLRGLGTHGLANITTLEVANMRLFGTDGEFKSAASYLLEQCPALEHVVLLWDLDDLVWTYARGGPETDMHAMQRKYDLEALVTHPGLRGVTLKFRPRMALRKRIVSLEEERVECKKQCGVLLDGVDGFWGMKRGLEERSGGRVRVGVGYPMGCGKGGEGLETECSWEGDAS</sequence>
<accession>A0A6A6VEC0</accession>
<dbReference type="AlphaFoldDB" id="A0A6A6VEC0"/>
<dbReference type="OrthoDB" id="3792542at2759"/>
<dbReference type="Proteomes" id="UP000799440">
    <property type="component" value="Unassembled WGS sequence"/>
</dbReference>
<reference evidence="1" key="1">
    <citation type="journal article" date="2020" name="Stud. Mycol.">
        <title>101 Dothideomycetes genomes: a test case for predicting lifestyles and emergence of pathogens.</title>
        <authorList>
            <person name="Haridas S."/>
            <person name="Albert R."/>
            <person name="Binder M."/>
            <person name="Bloem J."/>
            <person name="Labutti K."/>
            <person name="Salamov A."/>
            <person name="Andreopoulos B."/>
            <person name="Baker S."/>
            <person name="Barry K."/>
            <person name="Bills G."/>
            <person name="Bluhm B."/>
            <person name="Cannon C."/>
            <person name="Castanera R."/>
            <person name="Culley D."/>
            <person name="Daum C."/>
            <person name="Ezra D."/>
            <person name="Gonzalez J."/>
            <person name="Henrissat B."/>
            <person name="Kuo A."/>
            <person name="Liang C."/>
            <person name="Lipzen A."/>
            <person name="Lutzoni F."/>
            <person name="Magnuson J."/>
            <person name="Mondo S."/>
            <person name="Nolan M."/>
            <person name="Ohm R."/>
            <person name="Pangilinan J."/>
            <person name="Park H.-J."/>
            <person name="Ramirez L."/>
            <person name="Alfaro M."/>
            <person name="Sun H."/>
            <person name="Tritt A."/>
            <person name="Yoshinaga Y."/>
            <person name="Zwiers L.-H."/>
            <person name="Turgeon B."/>
            <person name="Goodwin S."/>
            <person name="Spatafora J."/>
            <person name="Crous P."/>
            <person name="Grigoriev I."/>
        </authorList>
    </citation>
    <scope>NUCLEOTIDE SEQUENCE</scope>
    <source>
        <strain evidence="1">CBS 119925</strain>
    </source>
</reference>